<keyword evidence="1" id="KW-0863">Zinc-finger</keyword>
<dbReference type="SUPFAM" id="SSF57850">
    <property type="entry name" value="RING/U-box"/>
    <property type="match status" value="1"/>
</dbReference>
<evidence type="ECO:0000313" key="4">
    <source>
        <dbReference type="EMBL" id="RDX89692.1"/>
    </source>
</evidence>
<dbReference type="InterPro" id="IPR001841">
    <property type="entry name" value="Znf_RING"/>
</dbReference>
<dbReference type="Gene3D" id="3.30.40.10">
    <property type="entry name" value="Zinc/RING finger domain, C3HC4 (zinc finger)"/>
    <property type="match status" value="1"/>
</dbReference>
<dbReference type="EMBL" id="QJKJ01005604">
    <property type="protein sequence ID" value="RDX89692.1"/>
    <property type="molecule type" value="Genomic_DNA"/>
</dbReference>
<dbReference type="PROSITE" id="PS50089">
    <property type="entry name" value="ZF_RING_2"/>
    <property type="match status" value="1"/>
</dbReference>
<evidence type="ECO:0000313" key="5">
    <source>
        <dbReference type="Proteomes" id="UP000257109"/>
    </source>
</evidence>
<dbReference type="OrthoDB" id="6078042at2759"/>
<keyword evidence="1" id="KW-0479">Metal-binding</keyword>
<name>A0A371GGK0_MUCPR</name>
<keyword evidence="1" id="KW-0862">Zinc</keyword>
<comment type="caution">
    <text evidence="4">The sequence shown here is derived from an EMBL/GenBank/DDBJ whole genome shotgun (WGS) entry which is preliminary data.</text>
</comment>
<dbReference type="PANTHER" id="PTHR47820:SF3">
    <property type="entry name" value="OS07G0499800 PROTEIN"/>
    <property type="match status" value="1"/>
</dbReference>
<dbReference type="AlphaFoldDB" id="A0A371GGK0"/>
<dbReference type="Pfam" id="PF13920">
    <property type="entry name" value="zf-C3HC4_3"/>
    <property type="match status" value="1"/>
</dbReference>
<reference evidence="4" key="1">
    <citation type="submission" date="2018-05" db="EMBL/GenBank/DDBJ databases">
        <title>Draft genome of Mucuna pruriens seed.</title>
        <authorList>
            <person name="Nnadi N.E."/>
            <person name="Vos R."/>
            <person name="Hasami M.H."/>
            <person name="Devisetty U.K."/>
            <person name="Aguiy J.C."/>
        </authorList>
    </citation>
    <scope>NUCLEOTIDE SEQUENCE [LARGE SCALE GENOMIC DNA]</scope>
    <source>
        <strain evidence="4">JCA_2017</strain>
    </source>
</reference>
<evidence type="ECO:0000259" key="3">
    <source>
        <dbReference type="PROSITE" id="PS50089"/>
    </source>
</evidence>
<accession>A0A371GGK0</accession>
<dbReference type="InterPro" id="IPR013083">
    <property type="entry name" value="Znf_RING/FYVE/PHD"/>
</dbReference>
<protein>
    <submittedName>
        <fullName evidence="4">Protein neuralized</fullName>
    </submittedName>
</protein>
<gene>
    <name evidence="4" type="primary">neur</name>
    <name evidence="4" type="ORF">CR513_28550</name>
</gene>
<dbReference type="Proteomes" id="UP000257109">
    <property type="component" value="Unassembled WGS sequence"/>
</dbReference>
<evidence type="ECO:0000256" key="1">
    <source>
        <dbReference type="PROSITE-ProRule" id="PRU00175"/>
    </source>
</evidence>
<evidence type="ECO:0000256" key="2">
    <source>
        <dbReference type="SAM" id="MobiDB-lite"/>
    </source>
</evidence>
<feature type="non-terminal residue" evidence="4">
    <location>
        <position position="1"/>
    </location>
</feature>
<feature type="compositionally biased region" description="Basic residues" evidence="2">
    <location>
        <begin position="38"/>
        <end position="51"/>
    </location>
</feature>
<feature type="region of interest" description="Disordered" evidence="2">
    <location>
        <begin position="29"/>
        <end position="51"/>
    </location>
</feature>
<proteinExistence type="predicted"/>
<keyword evidence="5" id="KW-1185">Reference proteome</keyword>
<sequence>MEQLYHEIAELRKSIKGCMDMQMQLQQSMNPDANTVKKEKKKEKKSHNRVPKKGNCCICYEMKVDSLLYRCGHMCTCLKCANELQWNSGKCPICRAKIVDVVRVYVHG</sequence>
<dbReference type="PANTHER" id="PTHR47820">
    <property type="entry name" value="BNAC05G24000D PROTEIN"/>
    <property type="match status" value="1"/>
</dbReference>
<organism evidence="4 5">
    <name type="scientific">Mucuna pruriens</name>
    <name type="common">Velvet bean</name>
    <name type="synonym">Dolichos pruriens</name>
    <dbReference type="NCBI Taxonomy" id="157652"/>
    <lineage>
        <taxon>Eukaryota</taxon>
        <taxon>Viridiplantae</taxon>
        <taxon>Streptophyta</taxon>
        <taxon>Embryophyta</taxon>
        <taxon>Tracheophyta</taxon>
        <taxon>Spermatophyta</taxon>
        <taxon>Magnoliopsida</taxon>
        <taxon>eudicotyledons</taxon>
        <taxon>Gunneridae</taxon>
        <taxon>Pentapetalae</taxon>
        <taxon>rosids</taxon>
        <taxon>fabids</taxon>
        <taxon>Fabales</taxon>
        <taxon>Fabaceae</taxon>
        <taxon>Papilionoideae</taxon>
        <taxon>50 kb inversion clade</taxon>
        <taxon>NPAAA clade</taxon>
        <taxon>indigoferoid/millettioid clade</taxon>
        <taxon>Phaseoleae</taxon>
        <taxon>Mucuna</taxon>
    </lineage>
</organism>
<feature type="domain" description="RING-type" evidence="3">
    <location>
        <begin position="56"/>
        <end position="95"/>
    </location>
</feature>
<dbReference type="GO" id="GO:0008270">
    <property type="term" value="F:zinc ion binding"/>
    <property type="evidence" value="ECO:0007669"/>
    <property type="project" value="UniProtKB-KW"/>
</dbReference>